<reference evidence="1 2" key="1">
    <citation type="journal article" date="2018" name="Int. J. Syst. Evol. Microbiol.">
        <title>Methylomusa anaerophila gen. nov., sp. nov., an anaerobic methanol-utilizing bacterium isolated from a microbial fuel cell.</title>
        <authorList>
            <person name="Amano N."/>
            <person name="Yamamuro A."/>
            <person name="Miyahara M."/>
            <person name="Kouzuma A."/>
            <person name="Abe T."/>
            <person name="Watanabe K."/>
        </authorList>
    </citation>
    <scope>NUCLEOTIDE SEQUENCE [LARGE SCALE GENOMIC DNA]</scope>
    <source>
        <strain evidence="1 2">MMFC1</strain>
    </source>
</reference>
<gene>
    <name evidence="1" type="ORF">MAMMFC1_01074</name>
</gene>
<accession>A0A348AH75</accession>
<keyword evidence="2" id="KW-1185">Reference proteome</keyword>
<dbReference type="Proteomes" id="UP000276437">
    <property type="component" value="Chromosome"/>
</dbReference>
<protein>
    <submittedName>
        <fullName evidence="1">Uncharacterized protein</fullName>
    </submittedName>
</protein>
<dbReference type="EMBL" id="AP018449">
    <property type="protein sequence ID" value="BBB90423.1"/>
    <property type="molecule type" value="Genomic_DNA"/>
</dbReference>
<dbReference type="AlphaFoldDB" id="A0A348AH75"/>
<proteinExistence type="predicted"/>
<organism evidence="1 2">
    <name type="scientific">Methylomusa anaerophila</name>
    <dbReference type="NCBI Taxonomy" id="1930071"/>
    <lineage>
        <taxon>Bacteria</taxon>
        <taxon>Bacillati</taxon>
        <taxon>Bacillota</taxon>
        <taxon>Negativicutes</taxon>
        <taxon>Selenomonadales</taxon>
        <taxon>Sporomusaceae</taxon>
        <taxon>Methylomusa</taxon>
    </lineage>
</organism>
<dbReference type="KEGG" id="mana:MAMMFC1_01074"/>
<evidence type="ECO:0000313" key="1">
    <source>
        <dbReference type="EMBL" id="BBB90423.1"/>
    </source>
</evidence>
<sequence length="108" mass="11533">MGLGCIGNDDLICELECEIGTSVILYTVDGFAYYGELQKILDKKAVVLGPGKGQTDVIVRLPDQTFCPQGTGIIRESVALIDLCVIAAKTPELTEIPLDFTFIGPVDG</sequence>
<name>A0A348AH75_9FIRM</name>
<dbReference type="RefSeq" id="WP_126307127.1">
    <property type="nucleotide sequence ID" value="NZ_AP018449.1"/>
</dbReference>
<evidence type="ECO:0000313" key="2">
    <source>
        <dbReference type="Proteomes" id="UP000276437"/>
    </source>
</evidence>